<evidence type="ECO:0000313" key="2">
    <source>
        <dbReference type="Proteomes" id="UP001056120"/>
    </source>
</evidence>
<dbReference type="EMBL" id="CM042039">
    <property type="protein sequence ID" value="KAI3725126.1"/>
    <property type="molecule type" value="Genomic_DNA"/>
</dbReference>
<accession>A0ACB9BSY6</accession>
<gene>
    <name evidence="1" type="ORF">L1987_64902</name>
</gene>
<sequence length="154" mass="17938">MQEHNNTTSKWHLLTSFKTVIKKVTFLMNSNVNRWRLISAFTNGGGGGGGGSRRRLSFGERLGLTAIVSSSDDDEENDNLEVCDSGSYSKELKKTRSFHVQRTMSFPEEDDVDKRAEMFIENFYRRLRYEKQVSLQLRYDYDDDNDESRNKLFK</sequence>
<keyword evidence="2" id="KW-1185">Reference proteome</keyword>
<protein>
    <submittedName>
        <fullName evidence="1">Uncharacterized protein</fullName>
    </submittedName>
</protein>
<comment type="caution">
    <text evidence="1">The sequence shown here is derived from an EMBL/GenBank/DDBJ whole genome shotgun (WGS) entry which is preliminary data.</text>
</comment>
<evidence type="ECO:0000313" key="1">
    <source>
        <dbReference type="EMBL" id="KAI3725126.1"/>
    </source>
</evidence>
<reference evidence="2" key="1">
    <citation type="journal article" date="2022" name="Mol. Ecol. Resour.">
        <title>The genomes of chicory, endive, great burdock and yacon provide insights into Asteraceae palaeo-polyploidization history and plant inulin production.</title>
        <authorList>
            <person name="Fan W."/>
            <person name="Wang S."/>
            <person name="Wang H."/>
            <person name="Wang A."/>
            <person name="Jiang F."/>
            <person name="Liu H."/>
            <person name="Zhao H."/>
            <person name="Xu D."/>
            <person name="Zhang Y."/>
        </authorList>
    </citation>
    <scope>NUCLEOTIDE SEQUENCE [LARGE SCALE GENOMIC DNA]</scope>
    <source>
        <strain evidence="2">cv. Yunnan</strain>
    </source>
</reference>
<organism evidence="1 2">
    <name type="scientific">Smallanthus sonchifolius</name>
    <dbReference type="NCBI Taxonomy" id="185202"/>
    <lineage>
        <taxon>Eukaryota</taxon>
        <taxon>Viridiplantae</taxon>
        <taxon>Streptophyta</taxon>
        <taxon>Embryophyta</taxon>
        <taxon>Tracheophyta</taxon>
        <taxon>Spermatophyta</taxon>
        <taxon>Magnoliopsida</taxon>
        <taxon>eudicotyledons</taxon>
        <taxon>Gunneridae</taxon>
        <taxon>Pentapetalae</taxon>
        <taxon>asterids</taxon>
        <taxon>campanulids</taxon>
        <taxon>Asterales</taxon>
        <taxon>Asteraceae</taxon>
        <taxon>Asteroideae</taxon>
        <taxon>Heliantheae alliance</taxon>
        <taxon>Millerieae</taxon>
        <taxon>Smallanthus</taxon>
    </lineage>
</organism>
<proteinExistence type="predicted"/>
<reference evidence="1 2" key="2">
    <citation type="journal article" date="2022" name="Mol. Ecol. Resour.">
        <title>The genomes of chicory, endive, great burdock and yacon provide insights into Asteraceae paleo-polyploidization history and plant inulin production.</title>
        <authorList>
            <person name="Fan W."/>
            <person name="Wang S."/>
            <person name="Wang H."/>
            <person name="Wang A."/>
            <person name="Jiang F."/>
            <person name="Liu H."/>
            <person name="Zhao H."/>
            <person name="Xu D."/>
            <person name="Zhang Y."/>
        </authorList>
    </citation>
    <scope>NUCLEOTIDE SEQUENCE [LARGE SCALE GENOMIC DNA]</scope>
    <source>
        <strain evidence="2">cv. Yunnan</strain>
        <tissue evidence="1">Leaves</tissue>
    </source>
</reference>
<dbReference type="Proteomes" id="UP001056120">
    <property type="component" value="Linkage Group LG22"/>
</dbReference>
<name>A0ACB9BSY6_9ASTR</name>